<organism evidence="1 2">
    <name type="scientific">Paenibacillus validus</name>
    <dbReference type="NCBI Taxonomy" id="44253"/>
    <lineage>
        <taxon>Bacteria</taxon>
        <taxon>Bacillati</taxon>
        <taxon>Bacillota</taxon>
        <taxon>Bacilli</taxon>
        <taxon>Bacillales</taxon>
        <taxon>Paenibacillaceae</taxon>
        <taxon>Paenibacillus</taxon>
    </lineage>
</organism>
<accession>A0A7X2Z9Z6</accession>
<gene>
    <name evidence="1" type="ORF">GNP93_06085</name>
</gene>
<dbReference type="RefSeq" id="WP_155614244.1">
    <property type="nucleotide sequence ID" value="NZ_JARTHJ010000128.1"/>
</dbReference>
<dbReference type="Proteomes" id="UP000450917">
    <property type="component" value="Unassembled WGS sequence"/>
</dbReference>
<keyword evidence="2" id="KW-1185">Reference proteome</keyword>
<dbReference type="EMBL" id="WNZX01000003">
    <property type="protein sequence ID" value="MUG70246.1"/>
    <property type="molecule type" value="Genomic_DNA"/>
</dbReference>
<evidence type="ECO:0000313" key="1">
    <source>
        <dbReference type="EMBL" id="MUG70246.1"/>
    </source>
</evidence>
<proteinExistence type="predicted"/>
<reference evidence="1 2" key="1">
    <citation type="submission" date="2019-11" db="EMBL/GenBank/DDBJ databases">
        <title>Draft genome sequences of five Paenibacillus species of dairy origin.</title>
        <authorList>
            <person name="Olajide A.M."/>
            <person name="Chen S."/>
            <person name="Lapointe G."/>
        </authorList>
    </citation>
    <scope>NUCLEOTIDE SEQUENCE [LARGE SCALE GENOMIC DNA]</scope>
    <source>
        <strain evidence="1 2">2CS3</strain>
    </source>
</reference>
<protein>
    <submittedName>
        <fullName evidence="1">Uncharacterized protein</fullName>
    </submittedName>
</protein>
<evidence type="ECO:0000313" key="2">
    <source>
        <dbReference type="Proteomes" id="UP000450917"/>
    </source>
</evidence>
<name>A0A7X2Z9Z6_9BACL</name>
<comment type="caution">
    <text evidence="1">The sequence shown here is derived from an EMBL/GenBank/DDBJ whole genome shotgun (WGS) entry which is preliminary data.</text>
</comment>
<sequence length="58" mass="6733">MNPVKTMGLEEWLGETTASRLMEELEKASKEELHDLRHAFEALMRYMESVQPMHAVEA</sequence>
<dbReference type="AlphaFoldDB" id="A0A7X2Z9Z6"/>